<dbReference type="GO" id="GO:0019290">
    <property type="term" value="P:siderophore biosynthetic process"/>
    <property type="evidence" value="ECO:0007669"/>
    <property type="project" value="InterPro"/>
</dbReference>
<evidence type="ECO:0000259" key="2">
    <source>
        <dbReference type="Pfam" id="PF06276"/>
    </source>
</evidence>
<evidence type="ECO:0000313" key="4">
    <source>
        <dbReference type="Proteomes" id="UP000215289"/>
    </source>
</evidence>
<proteinExistence type="predicted"/>
<dbReference type="AlphaFoldDB" id="A0A397HVW9"/>
<dbReference type="Gene3D" id="1.10.510.40">
    <property type="match status" value="1"/>
</dbReference>
<dbReference type="Proteomes" id="UP000215289">
    <property type="component" value="Unassembled WGS sequence"/>
</dbReference>
<dbReference type="OrthoDB" id="2117718at2759"/>
<keyword evidence="4" id="KW-1185">Reference proteome</keyword>
<feature type="domain" description="Aerobactin siderophore biosynthesis IucA/IucC N-terminal" evidence="1">
    <location>
        <begin position="69"/>
        <end position="180"/>
    </location>
</feature>
<dbReference type="InterPro" id="IPR037455">
    <property type="entry name" value="LucA/IucC-like"/>
</dbReference>
<dbReference type="EMBL" id="NIDN02000053">
    <property type="protein sequence ID" value="RLL98425.1"/>
    <property type="molecule type" value="Genomic_DNA"/>
</dbReference>
<evidence type="ECO:0008006" key="5">
    <source>
        <dbReference type="Google" id="ProtNLM"/>
    </source>
</evidence>
<accession>A0A397HVW9</accession>
<dbReference type="PANTHER" id="PTHR34384">
    <property type="entry name" value="L-2,3-DIAMINOPROPANOATE--CITRATE LIGASE"/>
    <property type="match status" value="1"/>
</dbReference>
<sequence length="374" mass="41948">MLSPSLAFVSVPRTDMHVSGAFEETLEPLLIKLEVPRTSPDRLIVPCLAQQLPAVKQYFPSAVVVKIVQQCADAQASLRTLTLRPELNFPYHLKLSLACNITSALRTITPWTTIGGPVYTELLERFLPPDLWVFREVAAITGNQADFNKAKHLSCILRSDLEARAKTNNEKLILAAALAHHPLDADQPYAQILYNLESRKDKQQWFRSYIACLFKLVLPPLLDYGIGLEAHGQNMVARICLRTGSIKGFAVRDFGGIRLHVPTLQQHGVKLDSVPSGSATLTHSLHDVWSKVHHSMLQNHVGFLLSSLGLENEGGWTIVREELSAVLRPDRSSLGQRLYDFFLADTMPFKCFLRMRMEGKYRDVSDAYPAKNPR</sequence>
<evidence type="ECO:0000259" key="1">
    <source>
        <dbReference type="Pfam" id="PF04183"/>
    </source>
</evidence>
<dbReference type="InterPro" id="IPR022770">
    <property type="entry name" value="IucA/IucC-like_C"/>
</dbReference>
<protein>
    <recommendedName>
        <fullName evidence="5">Aerobactin siderophore biosynthesis IucA/IucC-like C-terminal domain-containing protein</fullName>
    </recommendedName>
</protein>
<dbReference type="InterPro" id="IPR007310">
    <property type="entry name" value="Aerobactin_biosyn_IucA/IucC_N"/>
</dbReference>
<organism evidence="3 4">
    <name type="scientific">Aspergillus turcosus</name>
    <dbReference type="NCBI Taxonomy" id="1245748"/>
    <lineage>
        <taxon>Eukaryota</taxon>
        <taxon>Fungi</taxon>
        <taxon>Dikarya</taxon>
        <taxon>Ascomycota</taxon>
        <taxon>Pezizomycotina</taxon>
        <taxon>Eurotiomycetes</taxon>
        <taxon>Eurotiomycetidae</taxon>
        <taxon>Eurotiales</taxon>
        <taxon>Aspergillaceae</taxon>
        <taxon>Aspergillus</taxon>
        <taxon>Aspergillus subgen. Fumigati</taxon>
    </lineage>
</organism>
<comment type="caution">
    <text evidence="3">The sequence shown here is derived from an EMBL/GenBank/DDBJ whole genome shotgun (WGS) entry which is preliminary data.</text>
</comment>
<dbReference type="Pfam" id="PF06276">
    <property type="entry name" value="FhuF"/>
    <property type="match status" value="1"/>
</dbReference>
<gene>
    <name evidence="3" type="ORF">CFD26_107599</name>
</gene>
<dbReference type="GO" id="GO:0016881">
    <property type="term" value="F:acid-amino acid ligase activity"/>
    <property type="evidence" value="ECO:0007669"/>
    <property type="project" value="UniProtKB-ARBA"/>
</dbReference>
<dbReference type="Pfam" id="PF04183">
    <property type="entry name" value="IucA_IucC"/>
    <property type="match status" value="1"/>
</dbReference>
<evidence type="ECO:0000313" key="3">
    <source>
        <dbReference type="EMBL" id="RLL98425.1"/>
    </source>
</evidence>
<dbReference type="STRING" id="1245748.A0A397HVW9"/>
<reference evidence="3 4" key="1">
    <citation type="submission" date="2018-08" db="EMBL/GenBank/DDBJ databases">
        <title>Draft genome sequences of two Aspergillus turcosus clinical strains isolated from bronchoalveolar lavage fluid: one azole-susceptible and the other azole-resistant.</title>
        <authorList>
            <person name="Parent-Michaud M."/>
            <person name="Dufresne P.J."/>
            <person name="Fournier E."/>
            <person name="Martineau C."/>
            <person name="Moreira S."/>
            <person name="Perkins V."/>
            <person name="De Repentigny L."/>
            <person name="Dufresne S.F."/>
        </authorList>
    </citation>
    <scope>NUCLEOTIDE SEQUENCE [LARGE SCALE GENOMIC DNA]</scope>
    <source>
        <strain evidence="3">HMR AF 1038</strain>
    </source>
</reference>
<dbReference type="PANTHER" id="PTHR34384:SF5">
    <property type="entry name" value="L-2,3-DIAMINOPROPANOATE--CITRATE LIGASE"/>
    <property type="match status" value="1"/>
</dbReference>
<name>A0A397HVW9_9EURO</name>
<feature type="domain" description="Aerobactin siderophore biosynthesis IucA/IucC-like C-terminal" evidence="2">
    <location>
        <begin position="203"/>
        <end position="360"/>
    </location>
</feature>